<organism evidence="4 5">
    <name type="scientific">Caenorhabditis elegans</name>
    <dbReference type="NCBI Taxonomy" id="6239"/>
    <lineage>
        <taxon>Eukaryota</taxon>
        <taxon>Metazoa</taxon>
        <taxon>Ecdysozoa</taxon>
        <taxon>Nematoda</taxon>
        <taxon>Chromadorea</taxon>
        <taxon>Rhabditida</taxon>
        <taxon>Rhabditina</taxon>
        <taxon>Rhabditomorpha</taxon>
        <taxon>Rhabditoidea</taxon>
        <taxon>Rhabditidae</taxon>
        <taxon>Peloderinae</taxon>
        <taxon>Caenorhabditis</taxon>
    </lineage>
</organism>
<dbReference type="Bgee" id="WBGene00016849">
    <property type="expression patterns" value="Expressed in material anatomical entity and 5 other cell types or tissues"/>
</dbReference>
<dbReference type="CDD" id="cd05941">
    <property type="entry name" value="MCS"/>
    <property type="match status" value="1"/>
</dbReference>
<dbReference type="UCSC" id="C50H11.1">
    <property type="organism name" value="c. elegans"/>
</dbReference>
<dbReference type="InterPro" id="IPR025110">
    <property type="entry name" value="AMP-bd_C"/>
</dbReference>
<dbReference type="PROSITE" id="PS00455">
    <property type="entry name" value="AMP_BINDING"/>
    <property type="match status" value="1"/>
</dbReference>
<dbReference type="WormBase" id="C50H11.1">
    <property type="protein sequence ID" value="CE08917"/>
    <property type="gene ID" value="WBGene00016849"/>
    <property type="gene designation" value="acs-21"/>
</dbReference>
<dbReference type="NCBIfam" id="NF005702">
    <property type="entry name" value="PRK07514.1"/>
    <property type="match status" value="1"/>
</dbReference>
<dbReference type="PaxDb" id="6239-C50H11.1"/>
<dbReference type="FunCoup" id="O16481">
    <property type="interactions" value="1570"/>
</dbReference>
<comment type="similarity">
    <text evidence="1">Belongs to the ATP-dependent AMP-binding enzyme family.</text>
</comment>
<evidence type="ECO:0000259" key="2">
    <source>
        <dbReference type="Pfam" id="PF00501"/>
    </source>
</evidence>
<evidence type="ECO:0000313" key="6">
    <source>
        <dbReference type="WormBase" id="C50H11.1"/>
    </source>
</evidence>
<dbReference type="PeptideAtlas" id="O16481"/>
<dbReference type="eggNOG" id="KOG1176">
    <property type="taxonomic scope" value="Eukaryota"/>
</dbReference>
<dbReference type="Gene3D" id="3.30.300.30">
    <property type="match status" value="1"/>
</dbReference>
<keyword evidence="5" id="KW-1185">Reference proteome</keyword>
<dbReference type="SUPFAM" id="SSF56801">
    <property type="entry name" value="Acetyl-CoA synthetase-like"/>
    <property type="match status" value="1"/>
</dbReference>
<dbReference type="Pfam" id="PF00501">
    <property type="entry name" value="AMP-binding"/>
    <property type="match status" value="1"/>
</dbReference>
<dbReference type="Pfam" id="PF13193">
    <property type="entry name" value="AMP-binding_C"/>
    <property type="match status" value="1"/>
</dbReference>
<dbReference type="PANTHER" id="PTHR43201:SF8">
    <property type="entry name" value="ACYL-COA SYNTHETASE FAMILY MEMBER 3"/>
    <property type="match status" value="1"/>
</dbReference>
<evidence type="ECO:0000313" key="5">
    <source>
        <dbReference type="Proteomes" id="UP000001940"/>
    </source>
</evidence>
<accession>O16481</accession>
<dbReference type="InterPro" id="IPR020845">
    <property type="entry name" value="AMP-binding_CS"/>
</dbReference>
<proteinExistence type="evidence at protein level"/>
<dbReference type="HOGENOM" id="CLU_000022_59_0_1"/>
<dbReference type="OMA" id="GFKVTHG"/>
<dbReference type="STRING" id="6239.C50H11.1.1"/>
<feature type="domain" description="AMP-dependent synthetase/ligase" evidence="2">
    <location>
        <begin position="37"/>
        <end position="373"/>
    </location>
</feature>
<dbReference type="GO" id="GO:0006631">
    <property type="term" value="P:fatty acid metabolic process"/>
    <property type="evidence" value="ECO:0000318"/>
    <property type="project" value="GO_Central"/>
</dbReference>
<dbReference type="SMR" id="O16481"/>
<dbReference type="GeneID" id="178751"/>
<evidence type="ECO:0000259" key="3">
    <source>
        <dbReference type="Pfam" id="PF13193"/>
    </source>
</evidence>
<name>O16481_CAEEL</name>
<dbReference type="InterPro" id="IPR045851">
    <property type="entry name" value="AMP-bd_C_sf"/>
</dbReference>
<protein>
    <submittedName>
        <fullName evidence="4">Fatty Acid CoA Synthetase family</fullName>
    </submittedName>
</protein>
<dbReference type="AlphaFoldDB" id="O16481"/>
<gene>
    <name evidence="4 6" type="primary">acs-21</name>
    <name evidence="6" type="ORF">C50H11.1</name>
    <name evidence="4" type="ORF">CELE_C50H11.1</name>
</gene>
<dbReference type="AGR" id="WB:WBGene00016849"/>
<sequence>MLTHHLKSSIHTTAGLRAATSAANNIISQANLQSDISKVLFIDDGRKITYGDFVQRAGQYATALTEKYKIKKGDRVMARVSKTTDTAALYAACLQIGALYVPVNPALTQSEAAHYVKDAKPSLWITCKDDADQIAMFQRVLKTVCIDNPVEVINEKVLADEAGKRKACTMIEHVEKSNAATICFTSGTTGAPKGAVLSHGALTNNTNALVQEWGFTENDVNLHCLPIFHAHGLYFSLHCSLFSHSSVIWRPNFDAEDCSKHLKNATVFMGVPTFYSRLLATNNFNKESFEKIRLFISGSAPLSVPTLEEFEKRTGQVILERYGMTEAGVIASNPLKGKRKAGTVGQALKGVQCRVTENGEIEIKSDSIFSEYWKNPEKTKEEFTEDGWFKTGDVGSLDKDGYLTIGGRSKDMIISGGENIYPKEIEDAIDSIEFVKESAVIAAPHPDFGEAVVAVVVPKNMVEDEQKFEEDLIEMLRKKLAKYKVPKKVILLEELPRNHITKVRKDILRASYNKLFS</sequence>
<dbReference type="EMBL" id="BX284605">
    <property type="protein sequence ID" value="CCD67799.1"/>
    <property type="molecule type" value="Genomic_DNA"/>
</dbReference>
<dbReference type="Proteomes" id="UP000001940">
    <property type="component" value="Chromosome V"/>
</dbReference>
<keyword evidence="7" id="KW-1267">Proteomics identification</keyword>
<dbReference type="PhylomeDB" id="O16481"/>
<dbReference type="PIR" id="D88987">
    <property type="entry name" value="D88987"/>
</dbReference>
<evidence type="ECO:0000256" key="1">
    <source>
        <dbReference type="ARBA" id="ARBA00006432"/>
    </source>
</evidence>
<dbReference type="PANTHER" id="PTHR43201">
    <property type="entry name" value="ACYL-COA SYNTHETASE"/>
    <property type="match status" value="1"/>
</dbReference>
<dbReference type="IntAct" id="O16481">
    <property type="interactions" value="1"/>
</dbReference>
<dbReference type="InterPro" id="IPR042099">
    <property type="entry name" value="ANL_N_sf"/>
</dbReference>
<evidence type="ECO:0007829" key="7">
    <source>
        <dbReference type="PeptideAtlas" id="O16481"/>
    </source>
</evidence>
<evidence type="ECO:0000313" key="4">
    <source>
        <dbReference type="EMBL" id="CCD67799.1"/>
    </source>
</evidence>
<dbReference type="CTD" id="178751"/>
<dbReference type="RefSeq" id="NP_503845.1">
    <property type="nucleotide sequence ID" value="NM_071444.4"/>
</dbReference>
<feature type="domain" description="AMP-binding enzyme C-terminal" evidence="3">
    <location>
        <begin position="424"/>
        <end position="499"/>
    </location>
</feature>
<dbReference type="GO" id="GO:0031956">
    <property type="term" value="F:medium-chain fatty acid-CoA ligase activity"/>
    <property type="evidence" value="ECO:0000318"/>
    <property type="project" value="GO_Central"/>
</dbReference>
<dbReference type="InParanoid" id="O16481"/>
<dbReference type="InterPro" id="IPR000873">
    <property type="entry name" value="AMP-dep_synth/lig_dom"/>
</dbReference>
<reference evidence="4 5" key="1">
    <citation type="journal article" date="1998" name="Science">
        <title>Genome sequence of the nematode C. elegans: a platform for investigating biology.</title>
        <authorList>
            <consortium name="The C. elegans sequencing consortium"/>
            <person name="Sulson J.E."/>
            <person name="Waterston R."/>
        </authorList>
    </citation>
    <scope>NUCLEOTIDE SEQUENCE [LARGE SCALE GENOMIC DNA]</scope>
    <source>
        <strain evidence="4 5">Bristol N2</strain>
    </source>
</reference>
<dbReference type="OrthoDB" id="2962993at2759"/>
<dbReference type="KEGG" id="cel:CELE_C50H11.1"/>
<dbReference type="Gene3D" id="3.40.50.12780">
    <property type="entry name" value="N-terminal domain of ligase-like"/>
    <property type="match status" value="1"/>
</dbReference>